<dbReference type="AlphaFoldDB" id="A0A410H669"/>
<dbReference type="PANTHER" id="PTHR30006:SF15">
    <property type="entry name" value="IRON-UTILIZATION PERIPLASMIC PROTEIN"/>
    <property type="match status" value="1"/>
</dbReference>
<proteinExistence type="inferred from homology"/>
<dbReference type="Gene3D" id="3.40.190.10">
    <property type="entry name" value="Periplasmic binding protein-like II"/>
    <property type="match status" value="2"/>
</dbReference>
<dbReference type="SUPFAM" id="SSF53850">
    <property type="entry name" value="Periplasmic binding protein-like II"/>
    <property type="match status" value="1"/>
</dbReference>
<evidence type="ECO:0000313" key="4">
    <source>
        <dbReference type="EMBL" id="QAB16415.1"/>
    </source>
</evidence>
<gene>
    <name evidence="4" type="ORF">EPV75_03805</name>
</gene>
<dbReference type="InterPro" id="IPR026045">
    <property type="entry name" value="Ferric-bd"/>
</dbReference>
<dbReference type="Pfam" id="PF01547">
    <property type="entry name" value="SBP_bac_1"/>
    <property type="match status" value="1"/>
</dbReference>
<dbReference type="InterPro" id="IPR006059">
    <property type="entry name" value="SBP"/>
</dbReference>
<comment type="similarity">
    <text evidence="1">Belongs to the bacterial solute-binding protein 1 family.</text>
</comment>
<keyword evidence="3" id="KW-0479">Metal-binding</keyword>
<name>A0A410H669_9GAMM</name>
<feature type="binding site" evidence="3">
    <location>
        <position position="209"/>
    </location>
    <ligand>
        <name>Fe cation</name>
        <dbReference type="ChEBI" id="CHEBI:24875"/>
    </ligand>
</feature>
<reference evidence="4 5" key="1">
    <citation type="journal article" date="2018" name="Environ. Microbiol.">
        <title>Genomes of ubiquitous marine and hypersaline Hydrogenovibrio, Thiomicrorhabdus and Thiomicrospira spp. encode a diversity of mechanisms to sustain chemolithoautotrophy in heterogeneous environments.</title>
        <authorList>
            <person name="Scott K.M."/>
            <person name="Williams J."/>
            <person name="Porter C.M.B."/>
            <person name="Russel S."/>
            <person name="Harmer T.L."/>
            <person name="Paul J.H."/>
            <person name="Antonen K.M."/>
            <person name="Bridges M.K."/>
            <person name="Camper G.J."/>
            <person name="Campla C.K."/>
            <person name="Casella L.G."/>
            <person name="Chase E."/>
            <person name="Conrad J.W."/>
            <person name="Cruz M.C."/>
            <person name="Dunlap D.S."/>
            <person name="Duran L."/>
            <person name="Fahsbender E.M."/>
            <person name="Goldsmith D.B."/>
            <person name="Keeley R.F."/>
            <person name="Kondoff M.R."/>
            <person name="Kussy B.I."/>
            <person name="Lane M.K."/>
            <person name="Lawler S."/>
            <person name="Leigh B.A."/>
            <person name="Lewis C."/>
            <person name="Lostal L.M."/>
            <person name="Marking D."/>
            <person name="Mancera P.A."/>
            <person name="McClenthan E.C."/>
            <person name="McIntyre E.A."/>
            <person name="Mine J.A."/>
            <person name="Modi S."/>
            <person name="Moore B.D."/>
            <person name="Morgan W.A."/>
            <person name="Nelson K.M."/>
            <person name="Nguyen K.N."/>
            <person name="Ogburn N."/>
            <person name="Parrino D.G."/>
            <person name="Pedapudi A.D."/>
            <person name="Pelham R.P."/>
            <person name="Preece A.M."/>
            <person name="Rampersad E.A."/>
            <person name="Richardson J.C."/>
            <person name="Rodgers C.M."/>
            <person name="Schaffer B.L."/>
            <person name="Sheridan N.E."/>
            <person name="Solone M.R."/>
            <person name="Staley Z.R."/>
            <person name="Tabuchi M."/>
            <person name="Waide R.J."/>
            <person name="Wanjugi P.W."/>
            <person name="Young S."/>
            <person name="Clum A."/>
            <person name="Daum C."/>
            <person name="Huntemann M."/>
            <person name="Ivanova N."/>
            <person name="Kyrpides N."/>
            <person name="Mikhailova N."/>
            <person name="Palaniappan K."/>
            <person name="Pillay M."/>
            <person name="Reddy T.B.K."/>
            <person name="Shapiro N."/>
            <person name="Stamatis D."/>
            <person name="Varghese N."/>
            <person name="Woyke T."/>
            <person name="Boden R."/>
            <person name="Freyermuth S.K."/>
            <person name="Kerfeld C.A."/>
        </authorList>
    </citation>
    <scope>NUCLEOTIDE SEQUENCE [LARGE SCALE GENOMIC DNA]</scope>
    <source>
        <strain evidence="4 5">JR-2</strain>
    </source>
</reference>
<evidence type="ECO:0000256" key="1">
    <source>
        <dbReference type="ARBA" id="ARBA00008520"/>
    </source>
</evidence>
<organism evidence="4 5">
    <name type="scientific">Hydrogenovibrio thermophilus</name>
    <dbReference type="NCBI Taxonomy" id="265883"/>
    <lineage>
        <taxon>Bacteria</taxon>
        <taxon>Pseudomonadati</taxon>
        <taxon>Pseudomonadota</taxon>
        <taxon>Gammaproteobacteria</taxon>
        <taxon>Thiotrichales</taxon>
        <taxon>Piscirickettsiaceae</taxon>
        <taxon>Hydrogenovibrio</taxon>
    </lineage>
</organism>
<dbReference type="GO" id="GO:0046872">
    <property type="term" value="F:metal ion binding"/>
    <property type="evidence" value="ECO:0007669"/>
    <property type="project" value="UniProtKB-KW"/>
</dbReference>
<feature type="binding site" evidence="3">
    <location>
        <position position="208"/>
    </location>
    <ligand>
        <name>Fe cation</name>
        <dbReference type="ChEBI" id="CHEBI:24875"/>
    </ligand>
</feature>
<dbReference type="Proteomes" id="UP000285478">
    <property type="component" value="Chromosome"/>
</dbReference>
<keyword evidence="3" id="KW-0408">Iron</keyword>
<evidence type="ECO:0000256" key="2">
    <source>
        <dbReference type="ARBA" id="ARBA00022729"/>
    </source>
</evidence>
<dbReference type="PANTHER" id="PTHR30006">
    <property type="entry name" value="THIAMINE-BINDING PERIPLASMIC PROTEIN-RELATED"/>
    <property type="match status" value="1"/>
</dbReference>
<dbReference type="PIRSF" id="PIRSF002825">
    <property type="entry name" value="CfbpA"/>
    <property type="match status" value="1"/>
</dbReference>
<keyword evidence="2" id="KW-0732">Signal</keyword>
<evidence type="ECO:0000313" key="5">
    <source>
        <dbReference type="Proteomes" id="UP000285478"/>
    </source>
</evidence>
<evidence type="ECO:0000256" key="3">
    <source>
        <dbReference type="PIRSR" id="PIRSR002825-1"/>
    </source>
</evidence>
<dbReference type="EMBL" id="CP035033">
    <property type="protein sequence ID" value="QAB16415.1"/>
    <property type="molecule type" value="Genomic_DNA"/>
</dbReference>
<protein>
    <submittedName>
        <fullName evidence="4">Extracellular solute-binding protein</fullName>
    </submittedName>
</protein>
<keyword evidence="5" id="KW-1185">Reference proteome</keyword>
<accession>A0A410H669</accession>
<dbReference type="GO" id="GO:0030288">
    <property type="term" value="C:outer membrane-bounded periplasmic space"/>
    <property type="evidence" value="ECO:0007669"/>
    <property type="project" value="TreeGrafter"/>
</dbReference>
<dbReference type="KEGG" id="htr:EPV75_03805"/>
<sequence length="321" mass="35713">MLGTSQLAYADDELVVYSSRKEHLIKPLFDQFTKETGIPVTLQTGKANALIERLKAEGERTQADIFMTVDAGNLWYAAQQGLFQPMNVDRIQAKIPAHLRDPDNLWTGLSVRARTIVYHSERVQPSELSSYEALANNAWHGKLCLRTSKKVYNKSLVAAMIDHDGATKTEQVLTGWVSNLAAKPQAKDSQVLKAIEAGQCDVGIVNTYYYGRMQDKNPQTKIKLFWANQNSYGTHINVSGAGILKHAQHREAAQKLLNWLTSDTAQKQFGGANKEYPANPKIPLDPQVASWGSFKADDLNLAIVGKRQAEAVKLMQKANYK</sequence>